<keyword evidence="1 4" id="KW-0378">Hydrolase</keyword>
<evidence type="ECO:0000259" key="3">
    <source>
        <dbReference type="Pfam" id="PF20434"/>
    </source>
</evidence>
<dbReference type="GO" id="GO:0016787">
    <property type="term" value="F:hydrolase activity"/>
    <property type="evidence" value="ECO:0007669"/>
    <property type="project" value="UniProtKB-KW"/>
</dbReference>
<keyword evidence="2" id="KW-0812">Transmembrane</keyword>
<dbReference type="Pfam" id="PF20434">
    <property type="entry name" value="BD-FAE"/>
    <property type="match status" value="1"/>
</dbReference>
<feature type="domain" description="BD-FAE-like" evidence="3">
    <location>
        <begin position="64"/>
        <end position="251"/>
    </location>
</feature>
<gene>
    <name evidence="4" type="ORF">NFI95_16465</name>
</gene>
<protein>
    <submittedName>
        <fullName evidence="4">Alpha/beta hydrolase</fullName>
    </submittedName>
</protein>
<evidence type="ECO:0000313" key="4">
    <source>
        <dbReference type="EMBL" id="MCQ8280037.1"/>
    </source>
</evidence>
<dbReference type="SUPFAM" id="SSF53474">
    <property type="entry name" value="alpha/beta-Hydrolases"/>
    <property type="match status" value="1"/>
</dbReference>
<evidence type="ECO:0000313" key="5">
    <source>
        <dbReference type="Proteomes" id="UP001524587"/>
    </source>
</evidence>
<keyword evidence="2" id="KW-0472">Membrane</keyword>
<organism evidence="4 5">
    <name type="scientific">Endosaccharibacter trunci</name>
    <dbReference type="NCBI Taxonomy" id="2812733"/>
    <lineage>
        <taxon>Bacteria</taxon>
        <taxon>Pseudomonadati</taxon>
        <taxon>Pseudomonadota</taxon>
        <taxon>Alphaproteobacteria</taxon>
        <taxon>Acetobacterales</taxon>
        <taxon>Acetobacteraceae</taxon>
        <taxon>Endosaccharibacter</taxon>
    </lineage>
</organism>
<keyword evidence="5" id="KW-1185">Reference proteome</keyword>
<dbReference type="InterPro" id="IPR029058">
    <property type="entry name" value="AB_hydrolase_fold"/>
</dbReference>
<dbReference type="InterPro" id="IPR049492">
    <property type="entry name" value="BD-FAE-like_dom"/>
</dbReference>
<dbReference type="PANTHER" id="PTHR48081:SF9">
    <property type="entry name" value="CARBOXYLESTERASE"/>
    <property type="match status" value="1"/>
</dbReference>
<evidence type="ECO:0000256" key="2">
    <source>
        <dbReference type="SAM" id="Phobius"/>
    </source>
</evidence>
<dbReference type="Proteomes" id="UP001524587">
    <property type="component" value="Unassembled WGS sequence"/>
</dbReference>
<accession>A0ABT1WCS3</accession>
<keyword evidence="2" id="KW-1133">Transmembrane helix</keyword>
<sequence length="297" mass="31566">MTASIAETAATEGGRRRVRLGRRALGASLLALGGCSPAGVLNALSANRLAETGISYGPEPRHRLDVYRPVGFAPSPVIVFLYGGSWQTGDRAMYRFVGAAFAARGWTVVIPDYRLYPSVRFPDFLRDCALAVAWTRSNTARLNGDGHPPWIVGHSAGAYNAAMLALAPEWLGSVGLRPPHDLRGAIGLAGPYDFLPIDDPVLRVLFGAGPRGIAPPDTQPISFADGRNPPMLLLAGAKDGTVKPGNTLRLAARIRAKGGPVQERIYPGIDHLEIIGALAPALRFLAPSFADCVSFLR</sequence>
<dbReference type="Gene3D" id="3.40.50.1820">
    <property type="entry name" value="alpha/beta hydrolase"/>
    <property type="match status" value="1"/>
</dbReference>
<dbReference type="EMBL" id="JAMSKV010000021">
    <property type="protein sequence ID" value="MCQ8280037.1"/>
    <property type="molecule type" value="Genomic_DNA"/>
</dbReference>
<name>A0ABT1WCS3_9PROT</name>
<evidence type="ECO:0000256" key="1">
    <source>
        <dbReference type="ARBA" id="ARBA00022801"/>
    </source>
</evidence>
<reference evidence="4 5" key="1">
    <citation type="submission" date="2022-06" db="EMBL/GenBank/DDBJ databases">
        <title>Endosaccharibacter gen. nov., sp. nov., endophytic bacteria isolated from sugarcane.</title>
        <authorList>
            <person name="Pitiwittayakul N."/>
            <person name="Yukphan P."/>
            <person name="Charoenyingcharoen P."/>
            <person name="Tanasupawat S."/>
        </authorList>
    </citation>
    <scope>NUCLEOTIDE SEQUENCE [LARGE SCALE GENOMIC DNA]</scope>
    <source>
        <strain evidence="4 5">KSS8</strain>
    </source>
</reference>
<comment type="caution">
    <text evidence="4">The sequence shown here is derived from an EMBL/GenBank/DDBJ whole genome shotgun (WGS) entry which is preliminary data.</text>
</comment>
<dbReference type="InterPro" id="IPR050300">
    <property type="entry name" value="GDXG_lipolytic_enzyme"/>
</dbReference>
<dbReference type="RefSeq" id="WP_422865526.1">
    <property type="nucleotide sequence ID" value="NZ_JAMSKV010000021.1"/>
</dbReference>
<feature type="transmembrane region" description="Helical" evidence="2">
    <location>
        <begin position="24"/>
        <end position="46"/>
    </location>
</feature>
<proteinExistence type="predicted"/>
<dbReference type="PANTHER" id="PTHR48081">
    <property type="entry name" value="AB HYDROLASE SUPERFAMILY PROTEIN C4A8.06C"/>
    <property type="match status" value="1"/>
</dbReference>